<organism evidence="2 3">
    <name type="scientific">Popillia japonica</name>
    <name type="common">Japanese beetle</name>
    <dbReference type="NCBI Taxonomy" id="7064"/>
    <lineage>
        <taxon>Eukaryota</taxon>
        <taxon>Metazoa</taxon>
        <taxon>Ecdysozoa</taxon>
        <taxon>Arthropoda</taxon>
        <taxon>Hexapoda</taxon>
        <taxon>Insecta</taxon>
        <taxon>Pterygota</taxon>
        <taxon>Neoptera</taxon>
        <taxon>Endopterygota</taxon>
        <taxon>Coleoptera</taxon>
        <taxon>Polyphaga</taxon>
        <taxon>Scarabaeiformia</taxon>
        <taxon>Scarabaeidae</taxon>
        <taxon>Rutelinae</taxon>
        <taxon>Popillia</taxon>
    </lineage>
</organism>
<feature type="region of interest" description="Disordered" evidence="1">
    <location>
        <begin position="41"/>
        <end position="64"/>
    </location>
</feature>
<keyword evidence="3" id="KW-1185">Reference proteome</keyword>
<gene>
    <name evidence="2" type="ORF">QE152_g31514</name>
</gene>
<feature type="compositionally biased region" description="Polar residues" evidence="1">
    <location>
        <begin position="41"/>
        <end position="52"/>
    </location>
</feature>
<protein>
    <submittedName>
        <fullName evidence="2">Uncharacterized protein</fullName>
    </submittedName>
</protein>
<evidence type="ECO:0000256" key="1">
    <source>
        <dbReference type="SAM" id="MobiDB-lite"/>
    </source>
</evidence>
<name>A0AAW1J0Y5_POPJA</name>
<dbReference type="AlphaFoldDB" id="A0AAW1J0Y5"/>
<evidence type="ECO:0000313" key="3">
    <source>
        <dbReference type="Proteomes" id="UP001458880"/>
    </source>
</evidence>
<proteinExistence type="predicted"/>
<sequence>MHERKLQHLKMVYLSGFRALELFPCNQGAIPEHAYLNESSTPQINVNSTSSPAREVVPQPDCSRDSEDVLEVRVQMLTVLDTISPINNVTKLKQIRKNADSMVDSVKDSDEANEDCCAGCGEE</sequence>
<dbReference type="Proteomes" id="UP001458880">
    <property type="component" value="Unassembled WGS sequence"/>
</dbReference>
<dbReference type="EMBL" id="JASPKY010000448">
    <property type="protein sequence ID" value="KAK9696533.1"/>
    <property type="molecule type" value="Genomic_DNA"/>
</dbReference>
<comment type="caution">
    <text evidence="2">The sequence shown here is derived from an EMBL/GenBank/DDBJ whole genome shotgun (WGS) entry which is preliminary data.</text>
</comment>
<reference evidence="2 3" key="1">
    <citation type="journal article" date="2024" name="BMC Genomics">
        <title>De novo assembly and annotation of Popillia japonica's genome with initial clues to its potential as an invasive pest.</title>
        <authorList>
            <person name="Cucini C."/>
            <person name="Boschi S."/>
            <person name="Funari R."/>
            <person name="Cardaioli E."/>
            <person name="Iannotti N."/>
            <person name="Marturano G."/>
            <person name="Paoli F."/>
            <person name="Bruttini M."/>
            <person name="Carapelli A."/>
            <person name="Frati F."/>
            <person name="Nardi F."/>
        </authorList>
    </citation>
    <scope>NUCLEOTIDE SEQUENCE [LARGE SCALE GENOMIC DNA]</scope>
    <source>
        <strain evidence="2">DMR45628</strain>
    </source>
</reference>
<evidence type="ECO:0000313" key="2">
    <source>
        <dbReference type="EMBL" id="KAK9696533.1"/>
    </source>
</evidence>
<accession>A0AAW1J0Y5</accession>